<keyword evidence="4 10" id="KW-0436">Ligase</keyword>
<evidence type="ECO:0000256" key="2">
    <source>
        <dbReference type="ARBA" id="ARBA00008276"/>
    </source>
</evidence>
<dbReference type="InterPro" id="IPR001645">
    <property type="entry name" value="Folylpolyglutamate_synth"/>
</dbReference>
<dbReference type="OrthoDB" id="9809356at2"/>
<gene>
    <name evidence="11" type="ORF">DDV21_007205</name>
    <name evidence="12" type="ORF">DDV22_08995</name>
    <name evidence="13" type="ORF">DDV23_08955</name>
</gene>
<comment type="cofactor">
    <cofactor evidence="1">
        <name>Mg(2+)</name>
        <dbReference type="ChEBI" id="CHEBI:18420"/>
    </cofactor>
</comment>
<comment type="catalytic activity">
    <reaction evidence="9">
        <text>(6S)-5,6,7,8-tetrahydrofolyl-(gamma-L-Glu)(n) + L-glutamate + ATP = (6S)-5,6,7,8-tetrahydrofolyl-(gamma-L-Glu)(n+1) + ADP + phosphate + H(+)</text>
        <dbReference type="Rhea" id="RHEA:10580"/>
        <dbReference type="Rhea" id="RHEA-COMP:14738"/>
        <dbReference type="Rhea" id="RHEA-COMP:14740"/>
        <dbReference type="ChEBI" id="CHEBI:15378"/>
        <dbReference type="ChEBI" id="CHEBI:29985"/>
        <dbReference type="ChEBI" id="CHEBI:30616"/>
        <dbReference type="ChEBI" id="CHEBI:43474"/>
        <dbReference type="ChEBI" id="CHEBI:141005"/>
        <dbReference type="ChEBI" id="CHEBI:456216"/>
        <dbReference type="EC" id="6.3.2.17"/>
    </reaction>
</comment>
<dbReference type="Gene3D" id="3.90.190.20">
    <property type="entry name" value="Mur ligase, C-terminal domain"/>
    <property type="match status" value="1"/>
</dbReference>
<evidence type="ECO:0000256" key="4">
    <source>
        <dbReference type="ARBA" id="ARBA00022598"/>
    </source>
</evidence>
<organism evidence="13 15">
    <name type="scientific">Streptococcus chenjunshii</name>
    <dbReference type="NCBI Taxonomy" id="2173853"/>
    <lineage>
        <taxon>Bacteria</taxon>
        <taxon>Bacillati</taxon>
        <taxon>Bacillota</taxon>
        <taxon>Bacilli</taxon>
        <taxon>Lactobacillales</taxon>
        <taxon>Streptococcaceae</taxon>
        <taxon>Streptococcus</taxon>
    </lineage>
</organism>
<dbReference type="EC" id="6.3.2.17" evidence="3"/>
<evidence type="ECO:0000256" key="3">
    <source>
        <dbReference type="ARBA" id="ARBA00013025"/>
    </source>
</evidence>
<dbReference type="EMBL" id="QVQY01000029">
    <property type="protein sequence ID" value="RFU50378.1"/>
    <property type="molecule type" value="Genomic_DNA"/>
</dbReference>
<evidence type="ECO:0000256" key="7">
    <source>
        <dbReference type="ARBA" id="ARBA00022840"/>
    </source>
</evidence>
<dbReference type="RefSeq" id="WP_116878759.1">
    <property type="nucleotide sequence ID" value="NZ_CP031733.1"/>
</dbReference>
<dbReference type="FunFam" id="3.40.1190.10:FF:000011">
    <property type="entry name" value="Folylpolyglutamate synthase/dihydrofolate synthase"/>
    <property type="match status" value="1"/>
</dbReference>
<evidence type="ECO:0000256" key="10">
    <source>
        <dbReference type="PIRNR" id="PIRNR001563"/>
    </source>
</evidence>
<dbReference type="NCBIfam" id="TIGR01499">
    <property type="entry name" value="folC"/>
    <property type="match status" value="1"/>
</dbReference>
<dbReference type="GO" id="GO:0005524">
    <property type="term" value="F:ATP binding"/>
    <property type="evidence" value="ECO:0007669"/>
    <property type="project" value="UniProtKB-KW"/>
</dbReference>
<accession>A0A346NCY9</accession>
<dbReference type="AlphaFoldDB" id="A0A372KJV6"/>
<dbReference type="KEGG" id="schj:DDV21_007205"/>
<dbReference type="PANTHER" id="PTHR11136">
    <property type="entry name" value="FOLYLPOLYGLUTAMATE SYNTHASE-RELATED"/>
    <property type="match status" value="1"/>
</dbReference>
<evidence type="ECO:0000256" key="8">
    <source>
        <dbReference type="ARBA" id="ARBA00022842"/>
    </source>
</evidence>
<name>A0A372KJV6_9STRE</name>
<evidence type="ECO:0000256" key="6">
    <source>
        <dbReference type="ARBA" id="ARBA00022741"/>
    </source>
</evidence>
<dbReference type="GO" id="GO:0005737">
    <property type="term" value="C:cytoplasm"/>
    <property type="evidence" value="ECO:0007669"/>
    <property type="project" value="TreeGrafter"/>
</dbReference>
<dbReference type="Proteomes" id="UP000264056">
    <property type="component" value="Unassembled WGS sequence"/>
</dbReference>
<dbReference type="GO" id="GO:0008841">
    <property type="term" value="F:dihydrofolate synthase activity"/>
    <property type="evidence" value="ECO:0007669"/>
    <property type="project" value="TreeGrafter"/>
</dbReference>
<reference evidence="14" key="3">
    <citation type="submission" date="2018-08" db="EMBL/GenBank/DDBJ databases">
        <title>Streptococcus chenjunshii sp. nov., isolated from stools sample of the Tibetan antelope in the Qinghai-Tibet plateau, China.</title>
        <authorList>
            <person name="Tian Z."/>
        </authorList>
    </citation>
    <scope>NUCLEOTIDE SEQUENCE [LARGE SCALE GENOMIC DNA]</scope>
    <source>
        <strain evidence="14">Z15</strain>
    </source>
</reference>
<dbReference type="GO" id="GO:0009252">
    <property type="term" value="P:peptidoglycan biosynthetic process"/>
    <property type="evidence" value="ECO:0007669"/>
    <property type="project" value="UniProtKB-UniPathway"/>
</dbReference>
<dbReference type="EMBL" id="QVQZ01000026">
    <property type="protein sequence ID" value="RFU52582.1"/>
    <property type="molecule type" value="Genomic_DNA"/>
</dbReference>
<dbReference type="Proteomes" id="UP000262901">
    <property type="component" value="Unassembled WGS sequence"/>
</dbReference>
<dbReference type="Proteomes" id="UP000246115">
    <property type="component" value="Chromosome"/>
</dbReference>
<evidence type="ECO:0000256" key="9">
    <source>
        <dbReference type="ARBA" id="ARBA00047493"/>
    </source>
</evidence>
<evidence type="ECO:0000313" key="15">
    <source>
        <dbReference type="Proteomes" id="UP000262901"/>
    </source>
</evidence>
<evidence type="ECO:0000313" key="12">
    <source>
        <dbReference type="EMBL" id="RFU50378.1"/>
    </source>
</evidence>
<reference evidence="12 16" key="1">
    <citation type="submission" date="2018-08" db="EMBL/GenBank/DDBJ databases">
        <title>Draft genome of Streptococcus sp .nov. Z2.</title>
        <authorList>
            <person name="Tian Z."/>
        </authorList>
    </citation>
    <scope>NUCLEOTIDE SEQUENCE [LARGE SCALE GENOMIC DNA]</scope>
    <source>
        <strain evidence="12 16">Z2</strain>
    </source>
</reference>
<dbReference type="EMBL" id="CP031733">
    <property type="protein sequence ID" value="AXQ78884.1"/>
    <property type="molecule type" value="Genomic_DNA"/>
</dbReference>
<dbReference type="PIRSF" id="PIRSF001563">
    <property type="entry name" value="Folylpolyglu_synth"/>
    <property type="match status" value="1"/>
</dbReference>
<keyword evidence="7 10" id="KW-0067">ATP-binding</keyword>
<evidence type="ECO:0000313" key="14">
    <source>
        <dbReference type="Proteomes" id="UP000246115"/>
    </source>
</evidence>
<dbReference type="SUPFAM" id="SSF53623">
    <property type="entry name" value="MurD-like peptide ligases, catalytic domain"/>
    <property type="match status" value="1"/>
</dbReference>
<evidence type="ECO:0000256" key="5">
    <source>
        <dbReference type="ARBA" id="ARBA00022723"/>
    </source>
</evidence>
<dbReference type="InterPro" id="IPR036615">
    <property type="entry name" value="Mur_ligase_C_dom_sf"/>
</dbReference>
<evidence type="ECO:0000256" key="1">
    <source>
        <dbReference type="ARBA" id="ARBA00001946"/>
    </source>
</evidence>
<dbReference type="PANTHER" id="PTHR11136:SF0">
    <property type="entry name" value="DIHYDROFOLATE SYNTHETASE-RELATED"/>
    <property type="match status" value="1"/>
</dbReference>
<evidence type="ECO:0000313" key="11">
    <source>
        <dbReference type="EMBL" id="AXQ78884.1"/>
    </source>
</evidence>
<proteinExistence type="inferred from homology"/>
<dbReference type="GO" id="GO:0004326">
    <property type="term" value="F:tetrahydrofolylpolyglutamate synthase activity"/>
    <property type="evidence" value="ECO:0007669"/>
    <property type="project" value="UniProtKB-EC"/>
</dbReference>
<reference evidence="13 15" key="2">
    <citation type="submission" date="2018-08" db="EMBL/GenBank/DDBJ databases">
        <title>Draft genome of Streptococcus sp. nov. Z1.</title>
        <authorList>
            <person name="Tian Z."/>
        </authorList>
    </citation>
    <scope>NUCLEOTIDE SEQUENCE [LARGE SCALE GENOMIC DNA]</scope>
    <source>
        <strain evidence="13">Z1</strain>
        <strain evidence="15">Z1(2018)</strain>
    </source>
</reference>
<accession>A0A372KJV6</accession>
<dbReference type="InterPro" id="IPR036565">
    <property type="entry name" value="Mur-like_cat_sf"/>
</dbReference>
<keyword evidence="6 10" id="KW-0547">Nucleotide-binding</keyword>
<dbReference type="Gene3D" id="3.40.1190.10">
    <property type="entry name" value="Mur-like, catalytic domain"/>
    <property type="match status" value="1"/>
</dbReference>
<keyword evidence="16" id="KW-1185">Reference proteome</keyword>
<keyword evidence="5" id="KW-0479">Metal-binding</keyword>
<evidence type="ECO:0000313" key="13">
    <source>
        <dbReference type="EMBL" id="RFU52582.1"/>
    </source>
</evidence>
<evidence type="ECO:0000313" key="16">
    <source>
        <dbReference type="Proteomes" id="UP000264056"/>
    </source>
</evidence>
<keyword evidence="8" id="KW-0460">Magnesium</keyword>
<dbReference type="GO" id="GO:0046872">
    <property type="term" value="F:metal ion binding"/>
    <property type="evidence" value="ECO:0007669"/>
    <property type="project" value="UniProtKB-KW"/>
</dbReference>
<protein>
    <recommendedName>
        <fullName evidence="3">tetrahydrofolate synthase</fullName>
        <ecNumber evidence="3">6.3.2.17</ecNumber>
    </recommendedName>
</protein>
<sequence length="420" mass="47340">MNYTETLSWIHSYKANGRRPKQERMLAILEKLNHPQRKFSAVHVVGTNGKGSTVSFLQHILTAAGYKTGSFTSPFIQSFNERIAIDRQPISDRELCRTAQLVRPIIEDKQLLSAWGRPTEFELVTLLMFTYFAYINPVDLAVIEAGVGGSHDATNVFTALAVICPSISLDHQDRLGTSLSHIAQHKVGVLAENVPLIFAQLQQEVRQIFYQKAALLKAPTYELGKDFSFAEHSDGSFCFYREPFTLSNIHLQLLGKHQKSNASLAVMAALLLSRKLSGITSAAIKTGLQRAVWPGRTEFIGSHLMLDGAHNEEAIQKLADLLDDMFADKEIHILFAGLQRKPIKQLLSLLCHYDVRVTSFDFPDAQKLEDYPPSYKKVQNWRLWLEKIPKQTDSLYVVTGSLYFISEVRNYLLSEETGKV</sequence>
<dbReference type="SUPFAM" id="SSF53244">
    <property type="entry name" value="MurD-like peptide ligases, peptide-binding domain"/>
    <property type="match status" value="1"/>
</dbReference>
<comment type="similarity">
    <text evidence="2 10">Belongs to the folylpolyglutamate synthase family.</text>
</comment>
<reference evidence="11" key="4">
    <citation type="journal article" date="2019" name="Int. J. Syst. Evol. Microbiol.">
        <title>Streptococcus chenjunshii sp. nov. isolated from feces of Tibetan antelopes.</title>
        <authorList>
            <person name="Tian Z."/>
            <person name="Lu S."/>
            <person name="Jin D."/>
            <person name="Yang J."/>
            <person name="Pu J."/>
            <person name="Lai X.H."/>
            <person name="Bai X.N."/>
            <person name="Wu X.M."/>
            <person name="Li J."/>
            <person name="Wang S."/>
            <person name="Xu J."/>
        </authorList>
    </citation>
    <scope>NUCLEOTIDE SEQUENCE</scope>
    <source>
        <strain evidence="11">Z15</strain>
    </source>
</reference>
<dbReference type="UniPathway" id="UPA00219"/>